<dbReference type="FunFam" id="3.40.30.10:FF:000035">
    <property type="entry name" value="hematopoietic prostaglandin D synthase"/>
    <property type="match status" value="1"/>
</dbReference>
<accession>A0AA88YQU2</accession>
<dbReference type="Pfam" id="PF02798">
    <property type="entry name" value="GST_N"/>
    <property type="match status" value="1"/>
</dbReference>
<evidence type="ECO:0000256" key="3">
    <source>
        <dbReference type="ARBA" id="ARBA00049616"/>
    </source>
</evidence>
<evidence type="ECO:0000256" key="2">
    <source>
        <dbReference type="ARBA" id="ARBA00022613"/>
    </source>
</evidence>
<dbReference type="PROSITE" id="PS50404">
    <property type="entry name" value="GST_NTER"/>
    <property type="match status" value="1"/>
</dbReference>
<dbReference type="InterPro" id="IPR040079">
    <property type="entry name" value="Glutathione_S-Trfase"/>
</dbReference>
<sequence>MQQKVEDKGSPCRYKLTYFNLRGRGELPRLIFAAAGVPFEDKRIQFGKEWEDFKPKTPRGYLPILEFDGKTLDQSQTISRFLSKEFGKLLICKHFL</sequence>
<gene>
    <name evidence="5" type="ORF">FSP39_011497</name>
</gene>
<dbReference type="CDD" id="cd03039">
    <property type="entry name" value="GST_N_Sigma_like"/>
    <property type="match status" value="1"/>
</dbReference>
<dbReference type="PANTHER" id="PTHR11571:SF256">
    <property type="entry name" value="GST C-TERMINAL DOMAIN-CONTAINING PROTEIN-RELATED"/>
    <property type="match status" value="1"/>
</dbReference>
<dbReference type="AlphaFoldDB" id="A0AA88YQU2"/>
<keyword evidence="2" id="KW-0273">Eye lens protein</keyword>
<dbReference type="SUPFAM" id="SSF52833">
    <property type="entry name" value="Thioredoxin-like"/>
    <property type="match status" value="1"/>
</dbReference>
<comment type="function">
    <text evidence="3">S-crystallins are structural components of squids and octopi eye lens. Contains relatively little if any GST activity.</text>
</comment>
<dbReference type="GO" id="GO:0006749">
    <property type="term" value="P:glutathione metabolic process"/>
    <property type="evidence" value="ECO:0007669"/>
    <property type="project" value="TreeGrafter"/>
</dbReference>
<dbReference type="Gene3D" id="1.20.1050.130">
    <property type="match status" value="1"/>
</dbReference>
<name>A0AA88YQU2_PINIB</name>
<feature type="domain" description="GST N-terminal" evidence="4">
    <location>
        <begin position="12"/>
        <end position="90"/>
    </location>
</feature>
<reference evidence="5" key="1">
    <citation type="submission" date="2019-08" db="EMBL/GenBank/DDBJ databases">
        <title>The improved chromosome-level genome for the pearl oyster Pinctada fucata martensii using PacBio sequencing and Hi-C.</title>
        <authorList>
            <person name="Zheng Z."/>
        </authorList>
    </citation>
    <scope>NUCLEOTIDE SEQUENCE</scope>
    <source>
        <strain evidence="5">ZZ-2019</strain>
        <tissue evidence="5">Adductor muscle</tissue>
    </source>
</reference>
<dbReference type="EMBL" id="VSWD01000005">
    <property type="protein sequence ID" value="KAK3102456.1"/>
    <property type="molecule type" value="Genomic_DNA"/>
</dbReference>
<dbReference type="GO" id="GO:0004364">
    <property type="term" value="F:glutathione transferase activity"/>
    <property type="evidence" value="ECO:0007669"/>
    <property type="project" value="TreeGrafter"/>
</dbReference>
<evidence type="ECO:0000313" key="6">
    <source>
        <dbReference type="Proteomes" id="UP001186944"/>
    </source>
</evidence>
<keyword evidence="6" id="KW-1185">Reference proteome</keyword>
<comment type="similarity">
    <text evidence="1">Belongs to the GST superfamily.</text>
</comment>
<dbReference type="SFLD" id="SFLDS00019">
    <property type="entry name" value="Glutathione_Transferase_(cytos"/>
    <property type="match status" value="1"/>
</dbReference>
<evidence type="ECO:0000259" key="4">
    <source>
        <dbReference type="PROSITE" id="PS50404"/>
    </source>
</evidence>
<comment type="caution">
    <text evidence="5">The sequence shown here is derived from an EMBL/GenBank/DDBJ whole genome shotgun (WGS) entry which is preliminary data.</text>
</comment>
<proteinExistence type="inferred from homology"/>
<dbReference type="InterPro" id="IPR050213">
    <property type="entry name" value="GST_superfamily"/>
</dbReference>
<evidence type="ECO:0000313" key="5">
    <source>
        <dbReference type="EMBL" id="KAK3102456.1"/>
    </source>
</evidence>
<dbReference type="Proteomes" id="UP001186944">
    <property type="component" value="Unassembled WGS sequence"/>
</dbReference>
<protein>
    <recommendedName>
        <fullName evidence="4">GST N-terminal domain-containing protein</fullName>
    </recommendedName>
</protein>
<organism evidence="5 6">
    <name type="scientific">Pinctada imbricata</name>
    <name type="common">Atlantic pearl-oyster</name>
    <name type="synonym">Pinctada martensii</name>
    <dbReference type="NCBI Taxonomy" id="66713"/>
    <lineage>
        <taxon>Eukaryota</taxon>
        <taxon>Metazoa</taxon>
        <taxon>Spiralia</taxon>
        <taxon>Lophotrochozoa</taxon>
        <taxon>Mollusca</taxon>
        <taxon>Bivalvia</taxon>
        <taxon>Autobranchia</taxon>
        <taxon>Pteriomorphia</taxon>
        <taxon>Pterioida</taxon>
        <taxon>Pterioidea</taxon>
        <taxon>Pteriidae</taxon>
        <taxon>Pinctada</taxon>
    </lineage>
</organism>
<dbReference type="PANTHER" id="PTHR11571">
    <property type="entry name" value="GLUTATHIONE S-TRANSFERASE"/>
    <property type="match status" value="1"/>
</dbReference>
<dbReference type="GO" id="GO:0005212">
    <property type="term" value="F:structural constituent of eye lens"/>
    <property type="evidence" value="ECO:0007669"/>
    <property type="project" value="UniProtKB-KW"/>
</dbReference>
<evidence type="ECO:0000256" key="1">
    <source>
        <dbReference type="ARBA" id="ARBA00007409"/>
    </source>
</evidence>
<dbReference type="InterPro" id="IPR004045">
    <property type="entry name" value="Glutathione_S-Trfase_N"/>
</dbReference>
<dbReference type="InterPro" id="IPR036249">
    <property type="entry name" value="Thioredoxin-like_sf"/>
</dbReference>